<reference evidence="3" key="1">
    <citation type="journal article" date="2015" name="Nature">
        <title>Complex archaea that bridge the gap between prokaryotes and eukaryotes.</title>
        <authorList>
            <person name="Spang A."/>
            <person name="Saw J.H."/>
            <person name="Jorgensen S.L."/>
            <person name="Zaremba-Niedzwiedzka K."/>
            <person name="Martijn J."/>
            <person name="Lind A.E."/>
            <person name="van Eijk R."/>
            <person name="Schleper C."/>
            <person name="Guy L."/>
            <person name="Ettema T.J."/>
        </authorList>
    </citation>
    <scope>NUCLEOTIDE SEQUENCE</scope>
</reference>
<keyword evidence="1" id="KW-0175">Coiled coil</keyword>
<protein>
    <submittedName>
        <fullName evidence="3">Uncharacterized protein</fullName>
    </submittedName>
</protein>
<comment type="caution">
    <text evidence="3">The sequence shown here is derived from an EMBL/GenBank/DDBJ whole genome shotgun (WGS) entry which is preliminary data.</text>
</comment>
<evidence type="ECO:0000256" key="1">
    <source>
        <dbReference type="SAM" id="Coils"/>
    </source>
</evidence>
<feature type="region of interest" description="Disordered" evidence="2">
    <location>
        <begin position="52"/>
        <end position="74"/>
    </location>
</feature>
<sequence length="74" mass="8768">ISEVISDTIDNYAELQKKYADLEKEYHQVLDDYLIKVNECQDLEEEVRELRHSENVQQQVADQQAEMRREQGGL</sequence>
<feature type="non-terminal residue" evidence="3">
    <location>
        <position position="1"/>
    </location>
</feature>
<accession>A0A0F8ZQ61</accession>
<evidence type="ECO:0000313" key="3">
    <source>
        <dbReference type="EMBL" id="KKK96007.1"/>
    </source>
</evidence>
<dbReference type="EMBL" id="LAZR01046666">
    <property type="protein sequence ID" value="KKK96007.1"/>
    <property type="molecule type" value="Genomic_DNA"/>
</dbReference>
<evidence type="ECO:0000256" key="2">
    <source>
        <dbReference type="SAM" id="MobiDB-lite"/>
    </source>
</evidence>
<proteinExistence type="predicted"/>
<gene>
    <name evidence="3" type="ORF">LCGC14_2667140</name>
</gene>
<feature type="compositionally biased region" description="Basic and acidic residues" evidence="2">
    <location>
        <begin position="65"/>
        <end position="74"/>
    </location>
</feature>
<organism evidence="3">
    <name type="scientific">marine sediment metagenome</name>
    <dbReference type="NCBI Taxonomy" id="412755"/>
    <lineage>
        <taxon>unclassified sequences</taxon>
        <taxon>metagenomes</taxon>
        <taxon>ecological metagenomes</taxon>
    </lineage>
</organism>
<feature type="coiled-coil region" evidence="1">
    <location>
        <begin position="5"/>
        <end position="32"/>
    </location>
</feature>
<name>A0A0F8ZQ61_9ZZZZ</name>
<dbReference type="AlphaFoldDB" id="A0A0F8ZQ61"/>